<keyword evidence="3" id="KW-1185">Reference proteome</keyword>
<evidence type="ECO:0000259" key="1">
    <source>
        <dbReference type="PROSITE" id="PS50801"/>
    </source>
</evidence>
<dbReference type="Gene3D" id="3.30.750.24">
    <property type="entry name" value="STAS domain"/>
    <property type="match status" value="1"/>
</dbReference>
<feature type="domain" description="STAS" evidence="1">
    <location>
        <begin position="1"/>
        <end position="97"/>
    </location>
</feature>
<evidence type="ECO:0000313" key="2">
    <source>
        <dbReference type="EMBL" id="GGY15772.1"/>
    </source>
</evidence>
<protein>
    <recommendedName>
        <fullName evidence="1">STAS domain-containing protein</fullName>
    </recommendedName>
</protein>
<dbReference type="PROSITE" id="PS50801">
    <property type="entry name" value="STAS"/>
    <property type="match status" value="1"/>
</dbReference>
<proteinExistence type="predicted"/>
<comment type="caution">
    <text evidence="2">The sequence shown here is derived from an EMBL/GenBank/DDBJ whole genome shotgun (WGS) entry which is preliminary data.</text>
</comment>
<name>A0ABQ2ZHR1_9ACTN</name>
<evidence type="ECO:0000313" key="3">
    <source>
        <dbReference type="Proteomes" id="UP000600946"/>
    </source>
</evidence>
<dbReference type="InterPro" id="IPR058548">
    <property type="entry name" value="MlaB-like_STAS"/>
</dbReference>
<reference evidence="3" key="1">
    <citation type="journal article" date="2019" name="Int. J. Syst. Evol. Microbiol.">
        <title>The Global Catalogue of Microorganisms (GCM) 10K type strain sequencing project: providing services to taxonomists for standard genome sequencing and annotation.</title>
        <authorList>
            <consortium name="The Broad Institute Genomics Platform"/>
            <consortium name="The Broad Institute Genome Sequencing Center for Infectious Disease"/>
            <person name="Wu L."/>
            <person name="Ma J."/>
        </authorList>
    </citation>
    <scope>NUCLEOTIDE SEQUENCE [LARGE SCALE GENOMIC DNA]</scope>
    <source>
        <strain evidence="3">JCM 4594</strain>
    </source>
</reference>
<dbReference type="InterPro" id="IPR002645">
    <property type="entry name" value="STAS_dom"/>
</dbReference>
<gene>
    <name evidence="2" type="ORF">GCM10010326_04480</name>
</gene>
<dbReference type="EMBL" id="BMUU01000001">
    <property type="protein sequence ID" value="GGY15772.1"/>
    <property type="molecule type" value="Genomic_DNA"/>
</dbReference>
<dbReference type="CDD" id="cd07043">
    <property type="entry name" value="STAS_anti-anti-sigma_factors"/>
    <property type="match status" value="1"/>
</dbReference>
<organism evidence="2 3">
    <name type="scientific">Streptomyces xanthochromogenes</name>
    <dbReference type="NCBI Taxonomy" id="67384"/>
    <lineage>
        <taxon>Bacteria</taxon>
        <taxon>Bacillati</taxon>
        <taxon>Actinomycetota</taxon>
        <taxon>Actinomycetes</taxon>
        <taxon>Kitasatosporales</taxon>
        <taxon>Streptomycetaceae</taxon>
        <taxon>Streptomyces</taxon>
    </lineage>
</organism>
<accession>A0ABQ2ZHR1</accession>
<dbReference type="InterPro" id="IPR036513">
    <property type="entry name" value="STAS_dom_sf"/>
</dbReference>
<dbReference type="Proteomes" id="UP000600946">
    <property type="component" value="Unassembled WGS sequence"/>
</dbReference>
<sequence>MITLRGEVDHDDAPTFQQAWDAADRAMLPTTAVDLSQLVFGDSLLLSALLKAKHRHEADGRDLILVGPLQPAVHRLLDISGTIEYFTIADTGPAPNS</sequence>
<dbReference type="SUPFAM" id="SSF52091">
    <property type="entry name" value="SpoIIaa-like"/>
    <property type="match status" value="1"/>
</dbReference>
<dbReference type="Pfam" id="PF13466">
    <property type="entry name" value="STAS_2"/>
    <property type="match status" value="1"/>
</dbReference>